<keyword evidence="2" id="KW-1185">Reference proteome</keyword>
<comment type="caution">
    <text evidence="1">The sequence shown here is derived from an EMBL/GenBank/DDBJ whole genome shotgun (WGS) entry which is preliminary data.</text>
</comment>
<dbReference type="EMBL" id="JBBXMP010000056">
    <property type="protein sequence ID" value="KAL0064822.1"/>
    <property type="molecule type" value="Genomic_DNA"/>
</dbReference>
<name>A0ABR2ZUU8_9AGAR</name>
<proteinExistence type="predicted"/>
<gene>
    <name evidence="1" type="ORF">AAF712_008219</name>
</gene>
<evidence type="ECO:0000313" key="2">
    <source>
        <dbReference type="Proteomes" id="UP001437256"/>
    </source>
</evidence>
<sequence>MNIPQEITLPERVHTLKLDLPGPGTESFMRWLLSHENHIPLVSALHVFRITDDSNPALQGYLKACKNRLTDLMLFLYQCRTDPADFDFSEHTSLRNIYLNFNGTSTTHTAHEVLSTAQSCHLENLLLRISVYELVEPEDWVPLDELLESMSPSMKVTMAIDEYGEYEEDLRRRLPRCDAARQLDVVRVGRPNIATKYVEEVYDRMKDF</sequence>
<dbReference type="Proteomes" id="UP001437256">
    <property type="component" value="Unassembled WGS sequence"/>
</dbReference>
<organism evidence="1 2">
    <name type="scientific">Marasmius tenuissimus</name>
    <dbReference type="NCBI Taxonomy" id="585030"/>
    <lineage>
        <taxon>Eukaryota</taxon>
        <taxon>Fungi</taxon>
        <taxon>Dikarya</taxon>
        <taxon>Basidiomycota</taxon>
        <taxon>Agaricomycotina</taxon>
        <taxon>Agaricomycetes</taxon>
        <taxon>Agaricomycetidae</taxon>
        <taxon>Agaricales</taxon>
        <taxon>Marasmiineae</taxon>
        <taxon>Marasmiaceae</taxon>
        <taxon>Marasmius</taxon>
    </lineage>
</organism>
<reference evidence="1 2" key="1">
    <citation type="submission" date="2024-05" db="EMBL/GenBank/DDBJ databases">
        <title>A draft genome resource for the thread blight pathogen Marasmius tenuissimus strain MS-2.</title>
        <authorList>
            <person name="Yulfo-Soto G.E."/>
            <person name="Baruah I.K."/>
            <person name="Amoako-Attah I."/>
            <person name="Bukari Y."/>
            <person name="Meinhardt L.W."/>
            <person name="Bailey B.A."/>
            <person name="Cohen S.P."/>
        </authorList>
    </citation>
    <scope>NUCLEOTIDE SEQUENCE [LARGE SCALE GENOMIC DNA]</scope>
    <source>
        <strain evidence="1 2">MS-2</strain>
    </source>
</reference>
<accession>A0ABR2ZUU8</accession>
<evidence type="ECO:0000313" key="1">
    <source>
        <dbReference type="EMBL" id="KAL0064822.1"/>
    </source>
</evidence>
<protein>
    <submittedName>
        <fullName evidence="1">Uncharacterized protein</fullName>
    </submittedName>
</protein>